<evidence type="ECO:0000259" key="14">
    <source>
        <dbReference type="PROSITE" id="PS50109"/>
    </source>
</evidence>
<dbReference type="Pfam" id="PF13426">
    <property type="entry name" value="PAS_9"/>
    <property type="match status" value="1"/>
</dbReference>
<dbReference type="Gene3D" id="3.30.450.20">
    <property type="entry name" value="PAS domain"/>
    <property type="match status" value="1"/>
</dbReference>
<dbReference type="GO" id="GO:0005524">
    <property type="term" value="F:ATP binding"/>
    <property type="evidence" value="ECO:0007669"/>
    <property type="project" value="UniProtKB-KW"/>
</dbReference>
<dbReference type="Pfam" id="PF02518">
    <property type="entry name" value="HATPase_c"/>
    <property type="match status" value="1"/>
</dbReference>
<keyword evidence="4 12" id="KW-0597">Phosphoprotein</keyword>
<dbReference type="InterPro" id="IPR003594">
    <property type="entry name" value="HATPase_dom"/>
</dbReference>
<dbReference type="SMART" id="SM00388">
    <property type="entry name" value="HisKA"/>
    <property type="match status" value="1"/>
</dbReference>
<sequence length="1014" mass="109840">MVGTFIRQLWASMVLAAWAASVLAAASPASVPAAATPAAPARLAQAHVLLLNSYGPGRPGFDSITDAFIRRLRDGGIPLEHIHVEYLHLNQPNAERATPARRDMVLAQYGGQRMDLVIALQQPALNFALHELAALAPKAPLLADAMPSTVQLAASPRPIFQYAIVPDVGATMRQAMQLLPRTRRVVLTGGMAEADRAFQRQAEVELAPWLRKVQVEFLQNMSWPEQLRYINNLTPDTVVLAGMFNRDRDGFALPTIDAHRDVMREANVPVFVLFDLAVGEGAVGGAVRGLRQSGTELGQHALDILQGRPGKAGELTRIAAGPVISLYDWRALQRWRIDPAPLAGATILNQPPTLWQAYRTPVLAAAVTIVLLAAMLGVMLLQRRRLAQAELASRESEERFRALVEYAPEAILVLDIDQGCFVDANGKAEQLFGFSRALLLGMHPSALYSPGQFGDDDPAQAVRANCERAWAGEAMTFERTVRRPDGSTFPAEVKLRRLPASGKRWLRCSYEDISGRKLAEAELLAHRSRLEELVQQRTAALSEAVAEAKAANQAKSVFLANMSHELRTPLNAVIGFSGMLAESASMFESERRHLAIIKRSGQHLLGLINDILELSRIEAGRAQVALEPLALEPLLQEVIEMVRLRMERKGVQLSLACGRLPPPVLADGPRLRQVLLNLLSNAAKFVQQGGVGLHVDAQPLAARRWRLAFAVRDTGIGIAPADQVRIFEPFEQAAQGGTRGGTGLGLGISREFVRLMGGELRLRSELGAGAEFSFAIEVAESEQAPAVPFVAQVAGLPPDERGRRILVVDDDADSRELLRSMLAPLGFHVLEAQDGNSAMALLAGGAVELVLMDWHMPGQDGLAVTRWLRAQTALVQPRVLVLTASAFEEEKQEALAAGADAFLRKPVQSEQLLAVLAQLLQLHFLRRDEAAPAAPEAPTVPSAAGLAGLPPALLQELAGAVRGLDMQQVEGLLRRIEALDAAQGGCLRAMLDRHQYQQVWELLRGAASLKGAAA</sequence>
<dbReference type="PROSITE" id="PS50110">
    <property type="entry name" value="RESPONSE_REGULATORY"/>
    <property type="match status" value="1"/>
</dbReference>
<dbReference type="SMART" id="SM00448">
    <property type="entry name" value="REC"/>
    <property type="match status" value="1"/>
</dbReference>
<keyword evidence="18" id="KW-1185">Reference proteome</keyword>
<evidence type="ECO:0000313" key="17">
    <source>
        <dbReference type="EMBL" id="MYN05116.1"/>
    </source>
</evidence>
<dbReference type="InterPro" id="IPR000014">
    <property type="entry name" value="PAS"/>
</dbReference>
<reference evidence="17 18" key="1">
    <citation type="submission" date="2019-12" db="EMBL/GenBank/DDBJ databases">
        <title>Novel species isolated from a subtropical stream in China.</title>
        <authorList>
            <person name="Lu H."/>
        </authorList>
    </citation>
    <scope>NUCLEOTIDE SEQUENCE [LARGE SCALE GENOMIC DNA]</scope>
    <source>
        <strain evidence="17 18">DS3</strain>
    </source>
</reference>
<comment type="caution">
    <text evidence="17">The sequence shown here is derived from an EMBL/GenBank/DDBJ whole genome shotgun (WGS) entry which is preliminary data.</text>
</comment>
<accession>A0A6N9HNZ7</accession>
<dbReference type="Pfam" id="PF00072">
    <property type="entry name" value="Response_reg"/>
    <property type="match status" value="1"/>
</dbReference>
<protein>
    <recommendedName>
        <fullName evidence="3">histidine kinase</fullName>
        <ecNumber evidence="3">2.7.13.3</ecNumber>
    </recommendedName>
</protein>
<feature type="domain" description="Histidine kinase" evidence="14">
    <location>
        <begin position="561"/>
        <end position="780"/>
    </location>
</feature>
<feature type="domain" description="PAS" evidence="16">
    <location>
        <begin position="396"/>
        <end position="441"/>
    </location>
</feature>
<feature type="domain" description="Response regulatory" evidence="15">
    <location>
        <begin position="804"/>
        <end position="920"/>
    </location>
</feature>
<gene>
    <name evidence="17" type="ORF">GTP41_23755</name>
</gene>
<evidence type="ECO:0000256" key="5">
    <source>
        <dbReference type="ARBA" id="ARBA00022679"/>
    </source>
</evidence>
<evidence type="ECO:0000256" key="7">
    <source>
        <dbReference type="ARBA" id="ARBA00022741"/>
    </source>
</evidence>
<dbReference type="Gene3D" id="3.30.565.10">
    <property type="entry name" value="Histidine kinase-like ATPase, C-terminal domain"/>
    <property type="match status" value="1"/>
</dbReference>
<dbReference type="Proteomes" id="UP000448575">
    <property type="component" value="Unassembled WGS sequence"/>
</dbReference>
<evidence type="ECO:0000256" key="12">
    <source>
        <dbReference type="PROSITE-ProRule" id="PRU00169"/>
    </source>
</evidence>
<keyword evidence="6" id="KW-0812">Transmembrane</keyword>
<feature type="modified residue" description="4-aspartylphosphate" evidence="12">
    <location>
        <position position="853"/>
    </location>
</feature>
<feature type="chain" id="PRO_5026988013" description="histidine kinase" evidence="13">
    <location>
        <begin position="20"/>
        <end position="1014"/>
    </location>
</feature>
<dbReference type="InterPro" id="IPR001789">
    <property type="entry name" value="Sig_transdc_resp-reg_receiver"/>
</dbReference>
<dbReference type="CDD" id="cd17546">
    <property type="entry name" value="REC_hyHK_CKI1_RcsC-like"/>
    <property type="match status" value="1"/>
</dbReference>
<organism evidence="17 18">
    <name type="scientific">Pseudoduganella guangdongensis</name>
    <dbReference type="NCBI Taxonomy" id="2692179"/>
    <lineage>
        <taxon>Bacteria</taxon>
        <taxon>Pseudomonadati</taxon>
        <taxon>Pseudomonadota</taxon>
        <taxon>Betaproteobacteria</taxon>
        <taxon>Burkholderiales</taxon>
        <taxon>Oxalobacteraceae</taxon>
        <taxon>Telluria group</taxon>
        <taxon>Pseudoduganella</taxon>
    </lineage>
</organism>
<evidence type="ECO:0000256" key="3">
    <source>
        <dbReference type="ARBA" id="ARBA00012438"/>
    </source>
</evidence>
<dbReference type="PANTHER" id="PTHR43047">
    <property type="entry name" value="TWO-COMPONENT HISTIDINE PROTEIN KINASE"/>
    <property type="match status" value="1"/>
</dbReference>
<dbReference type="InterPro" id="IPR036890">
    <property type="entry name" value="HATPase_C_sf"/>
</dbReference>
<evidence type="ECO:0000256" key="10">
    <source>
        <dbReference type="ARBA" id="ARBA00022989"/>
    </source>
</evidence>
<feature type="signal peptide" evidence="13">
    <location>
        <begin position="1"/>
        <end position="19"/>
    </location>
</feature>
<dbReference type="RefSeq" id="WP_161028066.1">
    <property type="nucleotide sequence ID" value="NZ_WWCJ01000025.1"/>
</dbReference>
<dbReference type="CDD" id="cd00082">
    <property type="entry name" value="HisKA"/>
    <property type="match status" value="1"/>
</dbReference>
<keyword evidence="5" id="KW-0808">Transferase</keyword>
<evidence type="ECO:0000256" key="4">
    <source>
        <dbReference type="ARBA" id="ARBA00022553"/>
    </source>
</evidence>
<dbReference type="PRINTS" id="PR00344">
    <property type="entry name" value="BCTRLSENSOR"/>
</dbReference>
<keyword evidence="7" id="KW-0547">Nucleotide-binding</keyword>
<dbReference type="EC" id="2.7.13.3" evidence="3"/>
<dbReference type="InterPro" id="IPR004358">
    <property type="entry name" value="Sig_transdc_His_kin-like_C"/>
</dbReference>
<evidence type="ECO:0000256" key="6">
    <source>
        <dbReference type="ARBA" id="ARBA00022692"/>
    </source>
</evidence>
<dbReference type="SMART" id="SM00387">
    <property type="entry name" value="HATPase_c"/>
    <property type="match status" value="1"/>
</dbReference>
<dbReference type="InterPro" id="IPR003661">
    <property type="entry name" value="HisK_dim/P_dom"/>
</dbReference>
<dbReference type="AlphaFoldDB" id="A0A6N9HNZ7"/>
<evidence type="ECO:0000256" key="2">
    <source>
        <dbReference type="ARBA" id="ARBA00004370"/>
    </source>
</evidence>
<dbReference type="SUPFAM" id="SSF55874">
    <property type="entry name" value="ATPase domain of HSP90 chaperone/DNA topoisomerase II/histidine kinase"/>
    <property type="match status" value="1"/>
</dbReference>
<keyword evidence="10" id="KW-1133">Transmembrane helix</keyword>
<dbReference type="EMBL" id="WWCJ01000025">
    <property type="protein sequence ID" value="MYN05116.1"/>
    <property type="molecule type" value="Genomic_DNA"/>
</dbReference>
<name>A0A6N9HNZ7_9BURK</name>
<dbReference type="NCBIfam" id="TIGR00229">
    <property type="entry name" value="sensory_box"/>
    <property type="match status" value="1"/>
</dbReference>
<comment type="catalytic activity">
    <reaction evidence="1">
        <text>ATP + protein L-histidine = ADP + protein N-phospho-L-histidine.</text>
        <dbReference type="EC" id="2.7.13.3"/>
    </reaction>
</comment>
<evidence type="ECO:0000259" key="16">
    <source>
        <dbReference type="PROSITE" id="PS50112"/>
    </source>
</evidence>
<evidence type="ECO:0000256" key="11">
    <source>
        <dbReference type="ARBA" id="ARBA00023136"/>
    </source>
</evidence>
<evidence type="ECO:0000256" key="1">
    <source>
        <dbReference type="ARBA" id="ARBA00000085"/>
    </source>
</evidence>
<dbReference type="SUPFAM" id="SSF52172">
    <property type="entry name" value="CheY-like"/>
    <property type="match status" value="1"/>
</dbReference>
<dbReference type="InterPro" id="IPR036097">
    <property type="entry name" value="HisK_dim/P_sf"/>
</dbReference>
<dbReference type="SUPFAM" id="SSF55785">
    <property type="entry name" value="PYP-like sensor domain (PAS domain)"/>
    <property type="match status" value="1"/>
</dbReference>
<keyword evidence="8" id="KW-0418">Kinase</keyword>
<dbReference type="InterPro" id="IPR011006">
    <property type="entry name" value="CheY-like_superfamily"/>
</dbReference>
<dbReference type="Gene3D" id="1.10.287.130">
    <property type="match status" value="1"/>
</dbReference>
<keyword evidence="9" id="KW-0067">ATP-binding</keyword>
<dbReference type="SUPFAM" id="SSF47384">
    <property type="entry name" value="Homodimeric domain of signal transducing histidine kinase"/>
    <property type="match status" value="1"/>
</dbReference>
<evidence type="ECO:0000256" key="9">
    <source>
        <dbReference type="ARBA" id="ARBA00022840"/>
    </source>
</evidence>
<dbReference type="InterPro" id="IPR035965">
    <property type="entry name" value="PAS-like_dom_sf"/>
</dbReference>
<dbReference type="GO" id="GO:0016020">
    <property type="term" value="C:membrane"/>
    <property type="evidence" value="ECO:0007669"/>
    <property type="project" value="UniProtKB-SubCell"/>
</dbReference>
<dbReference type="GO" id="GO:0000155">
    <property type="term" value="F:phosphorelay sensor kinase activity"/>
    <property type="evidence" value="ECO:0007669"/>
    <property type="project" value="InterPro"/>
</dbReference>
<dbReference type="PROSITE" id="PS50109">
    <property type="entry name" value="HIS_KIN"/>
    <property type="match status" value="1"/>
</dbReference>
<keyword evidence="11" id="KW-0472">Membrane</keyword>
<dbReference type="FunFam" id="1.10.287.130:FF:000004">
    <property type="entry name" value="Ethylene receptor 1"/>
    <property type="match status" value="1"/>
</dbReference>
<comment type="subcellular location">
    <subcellularLocation>
        <location evidence="2">Membrane</location>
    </subcellularLocation>
</comment>
<dbReference type="PROSITE" id="PS50112">
    <property type="entry name" value="PAS"/>
    <property type="match status" value="1"/>
</dbReference>
<evidence type="ECO:0000259" key="15">
    <source>
        <dbReference type="PROSITE" id="PS50110"/>
    </source>
</evidence>
<evidence type="ECO:0000313" key="18">
    <source>
        <dbReference type="Proteomes" id="UP000448575"/>
    </source>
</evidence>
<dbReference type="SMART" id="SM00091">
    <property type="entry name" value="PAS"/>
    <property type="match status" value="1"/>
</dbReference>
<evidence type="ECO:0000256" key="13">
    <source>
        <dbReference type="SAM" id="SignalP"/>
    </source>
</evidence>
<dbReference type="CDD" id="cd00130">
    <property type="entry name" value="PAS"/>
    <property type="match status" value="1"/>
</dbReference>
<keyword evidence="13" id="KW-0732">Signal</keyword>
<dbReference type="InterPro" id="IPR005467">
    <property type="entry name" value="His_kinase_dom"/>
</dbReference>
<dbReference type="Gene3D" id="3.40.50.2300">
    <property type="match status" value="1"/>
</dbReference>
<proteinExistence type="predicted"/>
<evidence type="ECO:0000256" key="8">
    <source>
        <dbReference type="ARBA" id="ARBA00022777"/>
    </source>
</evidence>
<dbReference type="Pfam" id="PF00512">
    <property type="entry name" value="HisKA"/>
    <property type="match status" value="1"/>
</dbReference>